<keyword evidence="6 14" id="KW-0808">Transferase</keyword>
<keyword evidence="7 12" id="KW-0812">Transmembrane</keyword>
<keyword evidence="9" id="KW-0735">Signal-anchor</keyword>
<dbReference type="Pfam" id="PF02434">
    <property type="entry name" value="Fringe"/>
    <property type="match status" value="1"/>
</dbReference>
<evidence type="ECO:0000256" key="10">
    <source>
        <dbReference type="ARBA" id="ARBA00022989"/>
    </source>
</evidence>
<evidence type="ECO:0000256" key="5">
    <source>
        <dbReference type="ARBA" id="ARBA00022676"/>
    </source>
</evidence>
<evidence type="ECO:0000256" key="12">
    <source>
        <dbReference type="SAM" id="Phobius"/>
    </source>
</evidence>
<dbReference type="FunCoup" id="B4LUX6">
    <property type="interactions" value="29"/>
</dbReference>
<keyword evidence="15" id="KW-1185">Reference proteome</keyword>
<dbReference type="EC" id="2.4.1.122" evidence="4"/>
<evidence type="ECO:0000256" key="2">
    <source>
        <dbReference type="ARBA" id="ARBA00004922"/>
    </source>
</evidence>
<comment type="pathway">
    <text evidence="2">Protein modification; protein glycosylation.</text>
</comment>
<dbReference type="InterPro" id="IPR026050">
    <property type="entry name" value="C1GALT1/C1GALT1_chp1"/>
</dbReference>
<keyword evidence="11 12" id="KW-0472">Membrane</keyword>
<dbReference type="AlphaFoldDB" id="B4LUX6"/>
<dbReference type="HOGENOM" id="CLU_035857_1_0_1"/>
<evidence type="ECO:0000313" key="14">
    <source>
        <dbReference type="EMBL" id="EDW63225.2"/>
    </source>
</evidence>
<dbReference type="GO" id="GO:0016020">
    <property type="term" value="C:membrane"/>
    <property type="evidence" value="ECO:0007669"/>
    <property type="project" value="UniProtKB-SubCell"/>
</dbReference>
<evidence type="ECO:0000256" key="9">
    <source>
        <dbReference type="ARBA" id="ARBA00022968"/>
    </source>
</evidence>
<comment type="similarity">
    <text evidence="3">Belongs to the glycosyltransferase 31 family. Beta3-Gal-T subfamily.</text>
</comment>
<protein>
    <recommendedName>
        <fullName evidence="4">N-acetylgalactosaminide beta-1,3-galactosyltransferase</fullName>
        <ecNumber evidence="4">2.4.1.122</ecNumber>
    </recommendedName>
</protein>
<dbReference type="PANTHER" id="PTHR23033:SF14">
    <property type="entry name" value="GLYCOPROTEIN-N-ACETYLGALACTOSAMINE 3-BETA-GALACTOSYLTRANSFERASE 1-RELATED"/>
    <property type="match status" value="1"/>
</dbReference>
<dbReference type="Proteomes" id="UP000008792">
    <property type="component" value="Unassembled WGS sequence"/>
</dbReference>
<dbReference type="STRING" id="7244.B4LUX6"/>
<proteinExistence type="inferred from homology"/>
<dbReference type="SMR" id="B4LUX6"/>
<name>B4LUX6_DROVI</name>
<evidence type="ECO:0000256" key="1">
    <source>
        <dbReference type="ARBA" id="ARBA00004606"/>
    </source>
</evidence>
<organism evidence="14 15">
    <name type="scientific">Drosophila virilis</name>
    <name type="common">Fruit fly</name>
    <dbReference type="NCBI Taxonomy" id="7244"/>
    <lineage>
        <taxon>Eukaryota</taxon>
        <taxon>Metazoa</taxon>
        <taxon>Ecdysozoa</taxon>
        <taxon>Arthropoda</taxon>
        <taxon>Hexapoda</taxon>
        <taxon>Insecta</taxon>
        <taxon>Pterygota</taxon>
        <taxon>Neoptera</taxon>
        <taxon>Endopterygota</taxon>
        <taxon>Diptera</taxon>
        <taxon>Brachycera</taxon>
        <taxon>Muscomorpha</taxon>
        <taxon>Ephydroidea</taxon>
        <taxon>Drosophilidae</taxon>
        <taxon>Drosophila</taxon>
    </lineage>
</organism>
<keyword evidence="10 12" id="KW-1133">Transmembrane helix</keyword>
<feature type="transmembrane region" description="Helical" evidence="12">
    <location>
        <begin position="21"/>
        <end position="46"/>
    </location>
</feature>
<dbReference type="OrthoDB" id="414175at2759"/>
<dbReference type="InterPro" id="IPR003378">
    <property type="entry name" value="Fringe-like_glycosylTrfase"/>
</dbReference>
<dbReference type="eggNOG" id="KOG2246">
    <property type="taxonomic scope" value="Eukaryota"/>
</dbReference>
<gene>
    <name evidence="14" type="primary">Dvir\GJ14142</name>
    <name evidence="14" type="ORF">Dvir_GJ14142</name>
</gene>
<dbReference type="InParanoid" id="B4LUX6"/>
<keyword evidence="8" id="KW-0547">Nucleotide-binding</keyword>
<dbReference type="KEGG" id="dvi:6628733"/>
<evidence type="ECO:0000313" key="15">
    <source>
        <dbReference type="Proteomes" id="UP000008792"/>
    </source>
</evidence>
<evidence type="ECO:0000256" key="6">
    <source>
        <dbReference type="ARBA" id="ARBA00022679"/>
    </source>
</evidence>
<evidence type="ECO:0000256" key="11">
    <source>
        <dbReference type="ARBA" id="ARBA00023136"/>
    </source>
</evidence>
<sequence>MTTAKTQTMPKLRSSWPGGQLRAQLHLLTGFIAGFVCAFMLLLYIYDVHNGINCWPTSSSSSSRSYAFASTLRIAQQTSRDSAPSARVLCMVLTCPDYVERYAQHVHATWGQRCSKLVFVSSQHYEPLGVVQVVESNGGGYEDLWNKTREGFRHVWLEYGEQYDWFLKADDDTYVIMENLRHMLSAYDPNMPVYFGYQMRRYNVSYMSGGASYVLSREALRRFMTQAYDSGKICPEPKKMGIEDFYMGICLQNVGVHLIDSARALSEEDKPKFFPLDLESYLHNFNASIPDWLREMSVSQIATGNDCCSNYSIAFHYTKPERMYLYEFMLYHLRVFSRKYEERLPARILFAEILEMFPIENNAEIRDLTQMPEKPDYF</sequence>
<keyword evidence="5 14" id="KW-0328">Glycosyltransferase</keyword>
<dbReference type="GO" id="GO:0000166">
    <property type="term" value="F:nucleotide binding"/>
    <property type="evidence" value="ECO:0007669"/>
    <property type="project" value="UniProtKB-KW"/>
</dbReference>
<dbReference type="Gene3D" id="3.90.550.50">
    <property type="match status" value="1"/>
</dbReference>
<evidence type="ECO:0000256" key="7">
    <source>
        <dbReference type="ARBA" id="ARBA00022692"/>
    </source>
</evidence>
<reference evidence="14 15" key="1">
    <citation type="journal article" date="2007" name="Nature">
        <title>Evolution of genes and genomes on the Drosophila phylogeny.</title>
        <authorList>
            <consortium name="Drosophila 12 Genomes Consortium"/>
            <person name="Clark A.G."/>
            <person name="Eisen M.B."/>
            <person name="Smith D.R."/>
            <person name="Bergman C.M."/>
            <person name="Oliver B."/>
            <person name="Markow T.A."/>
            <person name="Kaufman T.C."/>
            <person name="Kellis M."/>
            <person name="Gelbart W."/>
            <person name="Iyer V.N."/>
            <person name="Pollard D.A."/>
            <person name="Sackton T.B."/>
            <person name="Larracuente A.M."/>
            <person name="Singh N.D."/>
            <person name="Abad J.P."/>
            <person name="Abt D.N."/>
            <person name="Adryan B."/>
            <person name="Aguade M."/>
            <person name="Akashi H."/>
            <person name="Anderson W.W."/>
            <person name="Aquadro C.F."/>
            <person name="Ardell D.H."/>
            <person name="Arguello R."/>
            <person name="Artieri C.G."/>
            <person name="Barbash D.A."/>
            <person name="Barker D."/>
            <person name="Barsanti P."/>
            <person name="Batterham P."/>
            <person name="Batzoglou S."/>
            <person name="Begun D."/>
            <person name="Bhutkar A."/>
            <person name="Blanco E."/>
            <person name="Bosak S.A."/>
            <person name="Bradley R.K."/>
            <person name="Brand A.D."/>
            <person name="Brent M.R."/>
            <person name="Brooks A.N."/>
            <person name="Brown R.H."/>
            <person name="Butlin R.K."/>
            <person name="Caggese C."/>
            <person name="Calvi B.R."/>
            <person name="Bernardo de Carvalho A."/>
            <person name="Caspi A."/>
            <person name="Castrezana S."/>
            <person name="Celniker S.E."/>
            <person name="Chang J.L."/>
            <person name="Chapple C."/>
            <person name="Chatterji S."/>
            <person name="Chinwalla A."/>
            <person name="Civetta A."/>
            <person name="Clifton S.W."/>
            <person name="Comeron J.M."/>
            <person name="Costello J.C."/>
            <person name="Coyne J.A."/>
            <person name="Daub J."/>
            <person name="David R.G."/>
            <person name="Delcher A.L."/>
            <person name="Delehaunty K."/>
            <person name="Do C.B."/>
            <person name="Ebling H."/>
            <person name="Edwards K."/>
            <person name="Eickbush T."/>
            <person name="Evans J.D."/>
            <person name="Filipski A."/>
            <person name="Findeiss S."/>
            <person name="Freyhult E."/>
            <person name="Fulton L."/>
            <person name="Fulton R."/>
            <person name="Garcia A.C."/>
            <person name="Gardiner A."/>
            <person name="Garfield D.A."/>
            <person name="Garvin B.E."/>
            <person name="Gibson G."/>
            <person name="Gilbert D."/>
            <person name="Gnerre S."/>
            <person name="Godfrey J."/>
            <person name="Good R."/>
            <person name="Gotea V."/>
            <person name="Gravely B."/>
            <person name="Greenberg A.J."/>
            <person name="Griffiths-Jones S."/>
            <person name="Gross S."/>
            <person name="Guigo R."/>
            <person name="Gustafson E.A."/>
            <person name="Haerty W."/>
            <person name="Hahn M.W."/>
            <person name="Halligan D.L."/>
            <person name="Halpern A.L."/>
            <person name="Halter G.M."/>
            <person name="Han M.V."/>
            <person name="Heger A."/>
            <person name="Hillier L."/>
            <person name="Hinrichs A.S."/>
            <person name="Holmes I."/>
            <person name="Hoskins R.A."/>
            <person name="Hubisz M.J."/>
            <person name="Hultmark D."/>
            <person name="Huntley M.A."/>
            <person name="Jaffe D.B."/>
            <person name="Jagadeeshan S."/>
            <person name="Jeck W.R."/>
            <person name="Johnson J."/>
            <person name="Jones C.D."/>
            <person name="Jordan W.C."/>
            <person name="Karpen G.H."/>
            <person name="Kataoka E."/>
            <person name="Keightley P.D."/>
            <person name="Kheradpour P."/>
            <person name="Kirkness E.F."/>
            <person name="Koerich L.B."/>
            <person name="Kristiansen K."/>
            <person name="Kudrna D."/>
            <person name="Kulathinal R.J."/>
            <person name="Kumar S."/>
            <person name="Kwok R."/>
            <person name="Lander E."/>
            <person name="Langley C.H."/>
            <person name="Lapoint R."/>
            <person name="Lazzaro B.P."/>
            <person name="Lee S.J."/>
            <person name="Levesque L."/>
            <person name="Li R."/>
            <person name="Lin C.F."/>
            <person name="Lin M.F."/>
            <person name="Lindblad-Toh K."/>
            <person name="Llopart A."/>
            <person name="Long M."/>
            <person name="Low L."/>
            <person name="Lozovsky E."/>
            <person name="Lu J."/>
            <person name="Luo M."/>
            <person name="Machado C.A."/>
            <person name="Makalowski W."/>
            <person name="Marzo M."/>
            <person name="Matsuda M."/>
            <person name="Matzkin L."/>
            <person name="McAllister B."/>
            <person name="McBride C.S."/>
            <person name="McKernan B."/>
            <person name="McKernan K."/>
            <person name="Mendez-Lago M."/>
            <person name="Minx P."/>
            <person name="Mollenhauer M.U."/>
            <person name="Montooth K."/>
            <person name="Mount S.M."/>
            <person name="Mu X."/>
            <person name="Myers E."/>
            <person name="Negre B."/>
            <person name="Newfeld S."/>
            <person name="Nielsen R."/>
            <person name="Noor M.A."/>
            <person name="O'Grady P."/>
            <person name="Pachter L."/>
            <person name="Papaceit M."/>
            <person name="Parisi M.J."/>
            <person name="Parisi M."/>
            <person name="Parts L."/>
            <person name="Pedersen J.S."/>
            <person name="Pesole G."/>
            <person name="Phillippy A.M."/>
            <person name="Ponting C.P."/>
            <person name="Pop M."/>
            <person name="Porcelli D."/>
            <person name="Powell J.R."/>
            <person name="Prohaska S."/>
            <person name="Pruitt K."/>
            <person name="Puig M."/>
            <person name="Quesneville H."/>
            <person name="Ram K.R."/>
            <person name="Rand D."/>
            <person name="Rasmussen M.D."/>
            <person name="Reed L.K."/>
            <person name="Reenan R."/>
            <person name="Reily A."/>
            <person name="Remington K.A."/>
            <person name="Rieger T.T."/>
            <person name="Ritchie M.G."/>
            <person name="Robin C."/>
            <person name="Rogers Y.H."/>
            <person name="Rohde C."/>
            <person name="Rozas J."/>
            <person name="Rubenfield M.J."/>
            <person name="Ruiz A."/>
            <person name="Russo S."/>
            <person name="Salzberg S.L."/>
            <person name="Sanchez-Gracia A."/>
            <person name="Saranga D.J."/>
            <person name="Sato H."/>
            <person name="Schaeffer S.W."/>
            <person name="Schatz M.C."/>
            <person name="Schlenke T."/>
            <person name="Schwartz R."/>
            <person name="Segarra C."/>
            <person name="Singh R.S."/>
            <person name="Sirot L."/>
            <person name="Sirota M."/>
            <person name="Sisneros N.B."/>
            <person name="Smith C.D."/>
            <person name="Smith T.F."/>
            <person name="Spieth J."/>
            <person name="Stage D.E."/>
            <person name="Stark A."/>
            <person name="Stephan W."/>
            <person name="Strausberg R.L."/>
            <person name="Strempel S."/>
            <person name="Sturgill D."/>
            <person name="Sutton G."/>
            <person name="Sutton G.G."/>
            <person name="Tao W."/>
            <person name="Teichmann S."/>
            <person name="Tobari Y.N."/>
            <person name="Tomimura Y."/>
            <person name="Tsolas J.M."/>
            <person name="Valente V.L."/>
            <person name="Venter E."/>
            <person name="Venter J.C."/>
            <person name="Vicario S."/>
            <person name="Vieira F.G."/>
            <person name="Vilella A.J."/>
            <person name="Villasante A."/>
            <person name="Walenz B."/>
            <person name="Wang J."/>
            <person name="Wasserman M."/>
            <person name="Watts T."/>
            <person name="Wilson D."/>
            <person name="Wilson R.K."/>
            <person name="Wing R.A."/>
            <person name="Wolfner M.F."/>
            <person name="Wong A."/>
            <person name="Wong G.K."/>
            <person name="Wu C.I."/>
            <person name="Wu G."/>
            <person name="Yamamoto D."/>
            <person name="Yang H.P."/>
            <person name="Yang S.P."/>
            <person name="Yorke J.A."/>
            <person name="Yoshida K."/>
            <person name="Zdobnov E."/>
            <person name="Zhang P."/>
            <person name="Zhang Y."/>
            <person name="Zimin A.V."/>
            <person name="Baldwin J."/>
            <person name="Abdouelleil A."/>
            <person name="Abdulkadir J."/>
            <person name="Abebe A."/>
            <person name="Abera B."/>
            <person name="Abreu J."/>
            <person name="Acer S.C."/>
            <person name="Aftuck L."/>
            <person name="Alexander A."/>
            <person name="An P."/>
            <person name="Anderson E."/>
            <person name="Anderson S."/>
            <person name="Arachi H."/>
            <person name="Azer M."/>
            <person name="Bachantsang P."/>
            <person name="Barry A."/>
            <person name="Bayul T."/>
            <person name="Berlin A."/>
            <person name="Bessette D."/>
            <person name="Bloom T."/>
            <person name="Blye J."/>
            <person name="Boguslavskiy L."/>
            <person name="Bonnet C."/>
            <person name="Boukhgalter B."/>
            <person name="Bourzgui I."/>
            <person name="Brown A."/>
            <person name="Cahill P."/>
            <person name="Channer S."/>
            <person name="Cheshatsang Y."/>
            <person name="Chuda L."/>
            <person name="Citroen M."/>
            <person name="Collymore A."/>
            <person name="Cooke P."/>
            <person name="Costello M."/>
            <person name="D'Aco K."/>
            <person name="Daza R."/>
            <person name="De Haan G."/>
            <person name="DeGray S."/>
            <person name="DeMaso C."/>
            <person name="Dhargay N."/>
            <person name="Dooley K."/>
            <person name="Dooley E."/>
            <person name="Doricent M."/>
            <person name="Dorje P."/>
            <person name="Dorjee K."/>
            <person name="Dupes A."/>
            <person name="Elong R."/>
            <person name="Falk J."/>
            <person name="Farina A."/>
            <person name="Faro S."/>
            <person name="Ferguson D."/>
            <person name="Fisher S."/>
            <person name="Foley C.D."/>
            <person name="Franke A."/>
            <person name="Friedrich D."/>
            <person name="Gadbois L."/>
            <person name="Gearin G."/>
            <person name="Gearin C.R."/>
            <person name="Giannoukos G."/>
            <person name="Goode T."/>
            <person name="Graham J."/>
            <person name="Grandbois E."/>
            <person name="Grewal S."/>
            <person name="Gyaltsen K."/>
            <person name="Hafez N."/>
            <person name="Hagos B."/>
            <person name="Hall J."/>
            <person name="Henson C."/>
            <person name="Hollinger A."/>
            <person name="Honan T."/>
            <person name="Huard M.D."/>
            <person name="Hughes L."/>
            <person name="Hurhula B."/>
            <person name="Husby M.E."/>
            <person name="Kamat A."/>
            <person name="Kanga B."/>
            <person name="Kashin S."/>
            <person name="Khazanovich D."/>
            <person name="Kisner P."/>
            <person name="Lance K."/>
            <person name="Lara M."/>
            <person name="Lee W."/>
            <person name="Lennon N."/>
            <person name="Letendre F."/>
            <person name="LeVine R."/>
            <person name="Lipovsky A."/>
            <person name="Liu X."/>
            <person name="Liu J."/>
            <person name="Liu S."/>
            <person name="Lokyitsang T."/>
            <person name="Lokyitsang Y."/>
            <person name="Lubonja R."/>
            <person name="Lui A."/>
            <person name="MacDonald P."/>
            <person name="Magnisalis V."/>
            <person name="Maru K."/>
            <person name="Matthews C."/>
            <person name="McCusker W."/>
            <person name="McDonough S."/>
            <person name="Mehta T."/>
            <person name="Meldrim J."/>
            <person name="Meneus L."/>
            <person name="Mihai O."/>
            <person name="Mihalev A."/>
            <person name="Mihova T."/>
            <person name="Mittelman R."/>
            <person name="Mlenga V."/>
            <person name="Montmayeur A."/>
            <person name="Mulrain L."/>
            <person name="Navidi A."/>
            <person name="Naylor J."/>
            <person name="Negash T."/>
            <person name="Nguyen T."/>
            <person name="Nguyen N."/>
            <person name="Nicol R."/>
            <person name="Norbu C."/>
            <person name="Norbu N."/>
            <person name="Novod N."/>
            <person name="O'Neill B."/>
            <person name="Osman S."/>
            <person name="Markiewicz E."/>
            <person name="Oyono O.L."/>
            <person name="Patti C."/>
            <person name="Phunkhang P."/>
            <person name="Pierre F."/>
            <person name="Priest M."/>
            <person name="Raghuraman S."/>
            <person name="Rege F."/>
            <person name="Reyes R."/>
            <person name="Rise C."/>
            <person name="Rogov P."/>
            <person name="Ross K."/>
            <person name="Ryan E."/>
            <person name="Settipalli S."/>
            <person name="Shea T."/>
            <person name="Sherpa N."/>
            <person name="Shi L."/>
            <person name="Shih D."/>
            <person name="Sparrow T."/>
            <person name="Spaulding J."/>
            <person name="Stalker J."/>
            <person name="Stange-Thomann N."/>
            <person name="Stavropoulos S."/>
            <person name="Stone C."/>
            <person name="Strader C."/>
            <person name="Tesfaye S."/>
            <person name="Thomson T."/>
            <person name="Thoulutsang Y."/>
            <person name="Thoulutsang D."/>
            <person name="Topham K."/>
            <person name="Topping I."/>
            <person name="Tsamla T."/>
            <person name="Vassiliev H."/>
            <person name="Vo A."/>
            <person name="Wangchuk T."/>
            <person name="Wangdi T."/>
            <person name="Weiand M."/>
            <person name="Wilkinson J."/>
            <person name="Wilson A."/>
            <person name="Yadav S."/>
            <person name="Young G."/>
            <person name="Yu Q."/>
            <person name="Zembek L."/>
            <person name="Zhong D."/>
            <person name="Zimmer A."/>
            <person name="Zwirko Z."/>
            <person name="Jaffe D.B."/>
            <person name="Alvarez P."/>
            <person name="Brockman W."/>
            <person name="Butler J."/>
            <person name="Chin C."/>
            <person name="Gnerre S."/>
            <person name="Grabherr M."/>
            <person name="Kleber M."/>
            <person name="Mauceli E."/>
            <person name="MacCallum I."/>
        </authorList>
    </citation>
    <scope>NUCLEOTIDE SEQUENCE [LARGE SCALE GENOMIC DNA]</scope>
    <source>
        <strain evidence="15">Tucson 15010-1051.87</strain>
    </source>
</reference>
<evidence type="ECO:0000256" key="3">
    <source>
        <dbReference type="ARBA" id="ARBA00006462"/>
    </source>
</evidence>
<feature type="domain" description="Fringe-like glycosyltransferase" evidence="13">
    <location>
        <begin position="89"/>
        <end position="262"/>
    </location>
</feature>
<dbReference type="GO" id="GO:0016263">
    <property type="term" value="F:glycoprotein-N-acetylgalactosamine 3-beta-galactosyltransferase activity"/>
    <property type="evidence" value="ECO:0007669"/>
    <property type="project" value="UniProtKB-EC"/>
</dbReference>
<evidence type="ECO:0000256" key="8">
    <source>
        <dbReference type="ARBA" id="ARBA00022741"/>
    </source>
</evidence>
<evidence type="ECO:0000259" key="13">
    <source>
        <dbReference type="Pfam" id="PF02434"/>
    </source>
</evidence>
<dbReference type="PANTHER" id="PTHR23033">
    <property type="entry name" value="BETA1,3-GALACTOSYLTRANSFERASE"/>
    <property type="match status" value="1"/>
</dbReference>
<dbReference type="EMBL" id="CH940649">
    <property type="protein sequence ID" value="EDW63225.2"/>
    <property type="molecule type" value="Genomic_DNA"/>
</dbReference>
<comment type="subcellular location">
    <subcellularLocation>
        <location evidence="1">Membrane</location>
        <topology evidence="1">Single-pass type II membrane protein</topology>
    </subcellularLocation>
</comment>
<evidence type="ECO:0000256" key="4">
    <source>
        <dbReference type="ARBA" id="ARBA00012557"/>
    </source>
</evidence>
<accession>B4LUX6</accession>